<name>A0AAV9WX44_9PEZI</name>
<dbReference type="AlphaFoldDB" id="A0AAV9WX44"/>
<evidence type="ECO:0000313" key="2">
    <source>
        <dbReference type="EMBL" id="KAK6528889.1"/>
    </source>
</evidence>
<accession>A0AAV9WX44</accession>
<keyword evidence="3" id="KW-1185">Reference proteome</keyword>
<evidence type="ECO:0000256" key="1">
    <source>
        <dbReference type="SAM" id="MobiDB-lite"/>
    </source>
</evidence>
<feature type="region of interest" description="Disordered" evidence="1">
    <location>
        <begin position="144"/>
        <end position="167"/>
    </location>
</feature>
<comment type="caution">
    <text evidence="2">The sequence shown here is derived from an EMBL/GenBank/DDBJ whole genome shotgun (WGS) entry which is preliminary data.</text>
</comment>
<gene>
    <name evidence="2" type="ORF">TWF694_004120</name>
</gene>
<sequence>MEKPIVSFAFDSHDRNSLRIRSGNQIVDIFGKLTLEAYKKKVASFKVNVRKCAIQPRGIHLTGLGEMVEVTIVSDKCWNYVWEPVQSMLKLRDHFNFILFSKTARRNPLDLTPRPPDKPPEVCSVIPPNMATLSVAMSETTPSTSNFSHLSGGNNMSTVKSPSTTQSSTILDDNWEIKSRRLLHGKNLIHVNAKEEESEGLENENEIEPKLCKETEAALWTISKQWTLSSSEAIVMSTNKVEKTYNETRSTSSECSDESSEGLYILEPKYDHEGFVVTRRKVSPALDFESVDEKVNNYDCSALSTANLSGFETEIAYYDYNDGSNFDADEINAYCTFGPLCDD</sequence>
<evidence type="ECO:0000313" key="3">
    <source>
        <dbReference type="Proteomes" id="UP001365542"/>
    </source>
</evidence>
<reference evidence="2 3" key="1">
    <citation type="submission" date="2019-10" db="EMBL/GenBank/DDBJ databases">
        <authorList>
            <person name="Palmer J.M."/>
        </authorList>
    </citation>
    <scope>NUCLEOTIDE SEQUENCE [LARGE SCALE GENOMIC DNA]</scope>
    <source>
        <strain evidence="2 3">TWF694</strain>
    </source>
</reference>
<proteinExistence type="predicted"/>
<dbReference type="EMBL" id="JAVHJO010000014">
    <property type="protein sequence ID" value="KAK6528889.1"/>
    <property type="molecule type" value="Genomic_DNA"/>
</dbReference>
<protein>
    <submittedName>
        <fullName evidence="2">Uncharacterized protein</fullName>
    </submittedName>
</protein>
<organism evidence="2 3">
    <name type="scientific">Orbilia ellipsospora</name>
    <dbReference type="NCBI Taxonomy" id="2528407"/>
    <lineage>
        <taxon>Eukaryota</taxon>
        <taxon>Fungi</taxon>
        <taxon>Dikarya</taxon>
        <taxon>Ascomycota</taxon>
        <taxon>Pezizomycotina</taxon>
        <taxon>Orbiliomycetes</taxon>
        <taxon>Orbiliales</taxon>
        <taxon>Orbiliaceae</taxon>
        <taxon>Orbilia</taxon>
    </lineage>
</organism>
<dbReference type="Proteomes" id="UP001365542">
    <property type="component" value="Unassembled WGS sequence"/>
</dbReference>